<name>F3UDH9_STRSA</name>
<evidence type="ECO:0000313" key="2">
    <source>
        <dbReference type="Proteomes" id="UP000004171"/>
    </source>
</evidence>
<proteinExistence type="predicted"/>
<dbReference type="PATRIC" id="fig|888820.3.peg.1552"/>
<dbReference type="HOGENOM" id="CLU_3277512_0_0_9"/>
<protein>
    <submittedName>
        <fullName evidence="1">Uncharacterized protein</fullName>
    </submittedName>
</protein>
<dbReference type="EMBL" id="AFFL01000004">
    <property type="protein sequence ID" value="EGJ37805.1"/>
    <property type="molecule type" value="Genomic_DNA"/>
</dbReference>
<sequence>MEQPCSRLVILFENSLKQYQGQLGTLQFCIQLASQSAFCFP</sequence>
<gene>
    <name evidence="1" type="ORF">HMPREF9393_1586</name>
</gene>
<dbReference type="Proteomes" id="UP000004171">
    <property type="component" value="Unassembled WGS sequence"/>
</dbReference>
<comment type="caution">
    <text evidence="1">The sequence shown here is derived from an EMBL/GenBank/DDBJ whole genome shotgun (WGS) entry which is preliminary data.</text>
</comment>
<dbReference type="AlphaFoldDB" id="F3UDH9"/>
<reference evidence="1 2" key="1">
    <citation type="submission" date="2011-03" db="EMBL/GenBank/DDBJ databases">
        <authorList>
            <person name="Muzny D."/>
            <person name="Qin X."/>
            <person name="Deng J."/>
            <person name="Jiang H."/>
            <person name="Liu Y."/>
            <person name="Qu J."/>
            <person name="Song X.-Z."/>
            <person name="Zhang L."/>
            <person name="Thornton R."/>
            <person name="Coyle M."/>
            <person name="Francisco L."/>
            <person name="Jackson L."/>
            <person name="Javaid M."/>
            <person name="Korchina V."/>
            <person name="Kovar C."/>
            <person name="Mata R."/>
            <person name="Mathew T."/>
            <person name="Ngo R."/>
            <person name="Nguyen L."/>
            <person name="Nguyen N."/>
            <person name="Okwuonu G."/>
            <person name="Ongeri F."/>
            <person name="Pham C."/>
            <person name="Simmons D."/>
            <person name="Wilczek-Boney K."/>
            <person name="Hale W."/>
            <person name="Jakkamsetti A."/>
            <person name="Pham P."/>
            <person name="Ruth R."/>
            <person name="San Lucas F."/>
            <person name="Warren J."/>
            <person name="Zhang J."/>
            <person name="Zhao Z."/>
            <person name="Zhou C."/>
            <person name="Zhu D."/>
            <person name="Lee S."/>
            <person name="Bess C."/>
            <person name="Blankenburg K."/>
            <person name="Forbes L."/>
            <person name="Fu Q."/>
            <person name="Gubbala S."/>
            <person name="Hirani K."/>
            <person name="Jayaseelan J.C."/>
            <person name="Lara F."/>
            <person name="Munidasa M."/>
            <person name="Palculict T."/>
            <person name="Patil S."/>
            <person name="Pu L.-L."/>
            <person name="Saada N."/>
            <person name="Tang L."/>
            <person name="Weissenberger G."/>
            <person name="Zhu Y."/>
            <person name="Hemphill L."/>
            <person name="Shang Y."/>
            <person name="Youmans B."/>
            <person name="Ayvaz T."/>
            <person name="Ross M."/>
            <person name="Santibanez J."/>
            <person name="Aqrawi P."/>
            <person name="Gross S."/>
            <person name="Joshi V."/>
            <person name="Fowler G."/>
            <person name="Nazareth L."/>
            <person name="Reid J."/>
            <person name="Worley K."/>
            <person name="Petrosino J."/>
            <person name="Highlander S."/>
            <person name="Gibbs R."/>
        </authorList>
    </citation>
    <scope>NUCLEOTIDE SEQUENCE [LARGE SCALE GENOMIC DNA]</scope>
    <source>
        <strain evidence="1 2">SK1056</strain>
    </source>
</reference>
<evidence type="ECO:0000313" key="1">
    <source>
        <dbReference type="EMBL" id="EGJ37805.1"/>
    </source>
</evidence>
<organism evidence="1 2">
    <name type="scientific">Streptococcus sanguinis SK1056</name>
    <dbReference type="NCBI Taxonomy" id="888820"/>
    <lineage>
        <taxon>Bacteria</taxon>
        <taxon>Bacillati</taxon>
        <taxon>Bacillota</taxon>
        <taxon>Bacilli</taxon>
        <taxon>Lactobacillales</taxon>
        <taxon>Streptococcaceae</taxon>
        <taxon>Streptococcus</taxon>
    </lineage>
</organism>
<accession>F3UDH9</accession>